<organism evidence="2 3">
    <name type="scientific">Aplysia californica</name>
    <name type="common">California sea hare</name>
    <dbReference type="NCBI Taxonomy" id="6500"/>
    <lineage>
        <taxon>Eukaryota</taxon>
        <taxon>Metazoa</taxon>
        <taxon>Spiralia</taxon>
        <taxon>Lophotrochozoa</taxon>
        <taxon>Mollusca</taxon>
        <taxon>Gastropoda</taxon>
        <taxon>Heterobranchia</taxon>
        <taxon>Euthyneura</taxon>
        <taxon>Tectipleura</taxon>
        <taxon>Aplysiida</taxon>
        <taxon>Aplysioidea</taxon>
        <taxon>Aplysiidae</taxon>
        <taxon>Aplysia</taxon>
    </lineage>
</organism>
<evidence type="ECO:0000313" key="2">
    <source>
        <dbReference type="Proteomes" id="UP000694888"/>
    </source>
</evidence>
<gene>
    <name evidence="3" type="primary">LOC101847540</name>
</gene>
<feature type="signal peptide" evidence="1">
    <location>
        <begin position="1"/>
        <end position="24"/>
    </location>
</feature>
<dbReference type="SUPFAM" id="SSF53474">
    <property type="entry name" value="alpha/beta-Hydrolases"/>
    <property type="match status" value="1"/>
</dbReference>
<proteinExistence type="predicted"/>
<evidence type="ECO:0000256" key="1">
    <source>
        <dbReference type="SAM" id="SignalP"/>
    </source>
</evidence>
<dbReference type="Pfam" id="PF07224">
    <property type="entry name" value="Chlorophyllase"/>
    <property type="match status" value="2"/>
</dbReference>
<feature type="chain" id="PRO_5045078104" evidence="1">
    <location>
        <begin position="25"/>
        <end position="329"/>
    </location>
</feature>
<dbReference type="Gene3D" id="3.40.50.1820">
    <property type="entry name" value="alpha/beta hydrolase"/>
    <property type="match status" value="1"/>
</dbReference>
<evidence type="ECO:0000313" key="3">
    <source>
        <dbReference type="RefSeq" id="XP_005111046.2"/>
    </source>
</evidence>
<accession>A0ABM0K844</accession>
<dbReference type="PANTHER" id="PTHR33428">
    <property type="entry name" value="CHLOROPHYLLASE-2, CHLOROPLASTIC"/>
    <property type="match status" value="1"/>
</dbReference>
<dbReference type="PANTHER" id="PTHR33428:SF14">
    <property type="entry name" value="CARBOXYLESTERASE TYPE B DOMAIN-CONTAINING PROTEIN"/>
    <property type="match status" value="1"/>
</dbReference>
<dbReference type="GeneID" id="101847540"/>
<keyword evidence="2" id="KW-1185">Reference proteome</keyword>
<dbReference type="RefSeq" id="XP_005111046.2">
    <property type="nucleotide sequence ID" value="XM_005110989.2"/>
</dbReference>
<dbReference type="InterPro" id="IPR029058">
    <property type="entry name" value="AB_hydrolase_fold"/>
</dbReference>
<keyword evidence="1" id="KW-0732">Signal</keyword>
<protein>
    <submittedName>
        <fullName evidence="3">Uncharacterized protein LOC101847540</fullName>
    </submittedName>
</protein>
<dbReference type="Proteomes" id="UP000694888">
    <property type="component" value="Unplaced"/>
</dbReference>
<name>A0ABM0K844_APLCA</name>
<dbReference type="InterPro" id="IPR017395">
    <property type="entry name" value="Chlorophyllase-like"/>
</dbReference>
<sequence length="329" mass="37378">MLPSSRFSFLVLLVSVLTLHYGASDDTDPYVPGPYKTAEFTITPADDGAPMHTTVYFPLTHGTFKPIIFIGGFNGMMSAEYYSVLMHAVAAHGYVVIGMEAMHPYPPEMVFKAHSRRPSKVHGTWDFGVSDLENAYQKYFNQTAWLQANINNRTYAIPDWNQKVLMCHSSSCDYTMEMINQDNEFAKASVFIDPVSAHSVEMKPIPAKVMTLAYMSQLSERFPDCCIPGLGYKKIYSLMTCVKVRMQAQNMGHCDVLDRELWDMCHKTHVCRSTDSKHLPAYRAFIAGAIHGFLRWTLDGHKENMKYLTEQQFIPFNLTDIAYNTTCDH</sequence>
<reference evidence="3" key="1">
    <citation type="submission" date="2025-08" db="UniProtKB">
        <authorList>
            <consortium name="RefSeq"/>
        </authorList>
    </citation>
    <scope>IDENTIFICATION</scope>
</reference>